<keyword evidence="2" id="KW-1133">Transmembrane helix</keyword>
<feature type="transmembrane region" description="Helical" evidence="2">
    <location>
        <begin position="12"/>
        <end position="33"/>
    </location>
</feature>
<accession>A0A4V3V7T5</accession>
<protein>
    <submittedName>
        <fullName evidence="4">Polysaccharide deacetylase</fullName>
    </submittedName>
</protein>
<dbReference type="PANTHER" id="PTHR10587">
    <property type="entry name" value="GLYCOSYL TRANSFERASE-RELATED"/>
    <property type="match status" value="1"/>
</dbReference>
<dbReference type="CDD" id="cd10944">
    <property type="entry name" value="CE4_SmPgdA_like"/>
    <property type="match status" value="1"/>
</dbReference>
<gene>
    <name evidence="4" type="ORF">E1I69_09920</name>
</gene>
<evidence type="ECO:0000256" key="1">
    <source>
        <dbReference type="SAM" id="MobiDB-lite"/>
    </source>
</evidence>
<evidence type="ECO:0000313" key="5">
    <source>
        <dbReference type="Proteomes" id="UP000306477"/>
    </source>
</evidence>
<dbReference type="Gene3D" id="3.20.20.370">
    <property type="entry name" value="Glycoside hydrolase/deacetylase"/>
    <property type="match status" value="1"/>
</dbReference>
<feature type="region of interest" description="Disordered" evidence="1">
    <location>
        <begin position="50"/>
        <end position="135"/>
    </location>
</feature>
<feature type="domain" description="NodB homology" evidence="3">
    <location>
        <begin position="131"/>
        <end position="315"/>
    </location>
</feature>
<name>A0A4V3V7T5_9BACI</name>
<dbReference type="InterPro" id="IPR011330">
    <property type="entry name" value="Glyco_hydro/deAcase_b/a-brl"/>
</dbReference>
<dbReference type="InterPro" id="IPR050248">
    <property type="entry name" value="Polysacc_deacetylase_ArnD"/>
</dbReference>
<dbReference type="PROSITE" id="PS51677">
    <property type="entry name" value="NODB"/>
    <property type="match status" value="1"/>
</dbReference>
<keyword evidence="5" id="KW-1185">Reference proteome</keyword>
<organism evidence="4 5">
    <name type="scientific">Bacillus timonensis</name>
    <dbReference type="NCBI Taxonomy" id="1033734"/>
    <lineage>
        <taxon>Bacteria</taxon>
        <taxon>Bacillati</taxon>
        <taxon>Bacillota</taxon>
        <taxon>Bacilli</taxon>
        <taxon>Bacillales</taxon>
        <taxon>Bacillaceae</taxon>
        <taxon>Bacillus</taxon>
    </lineage>
</organism>
<proteinExistence type="predicted"/>
<dbReference type="InterPro" id="IPR002509">
    <property type="entry name" value="NODB_dom"/>
</dbReference>
<dbReference type="EMBL" id="SLUB01000014">
    <property type="protein sequence ID" value="THE12703.1"/>
    <property type="molecule type" value="Genomic_DNA"/>
</dbReference>
<reference evidence="4 5" key="1">
    <citation type="journal article" date="2019" name="Indoor Air">
        <title>Impacts of indoor surface finishes on bacterial viability.</title>
        <authorList>
            <person name="Hu J."/>
            <person name="Maamar S.B."/>
            <person name="Glawe A.J."/>
            <person name="Gottel N."/>
            <person name="Gilbert J.A."/>
            <person name="Hartmann E.M."/>
        </authorList>
    </citation>
    <scope>NUCLEOTIDE SEQUENCE [LARGE SCALE GENOMIC DNA]</scope>
    <source>
        <strain evidence="4 5">AF060A6</strain>
    </source>
</reference>
<feature type="compositionally biased region" description="Basic and acidic residues" evidence="1">
    <location>
        <begin position="56"/>
        <end position="80"/>
    </location>
</feature>
<dbReference type="GO" id="GO:0016810">
    <property type="term" value="F:hydrolase activity, acting on carbon-nitrogen (but not peptide) bonds"/>
    <property type="evidence" value="ECO:0007669"/>
    <property type="project" value="InterPro"/>
</dbReference>
<dbReference type="RefSeq" id="WP_136379456.1">
    <property type="nucleotide sequence ID" value="NZ_SLUB01000014.1"/>
</dbReference>
<feature type="compositionally biased region" description="Acidic residues" evidence="1">
    <location>
        <begin position="108"/>
        <end position="119"/>
    </location>
</feature>
<dbReference type="PANTHER" id="PTHR10587:SF125">
    <property type="entry name" value="POLYSACCHARIDE DEACETYLASE YHEN-RELATED"/>
    <property type="match status" value="1"/>
</dbReference>
<feature type="compositionally biased region" description="Low complexity" evidence="1">
    <location>
        <begin position="88"/>
        <end position="107"/>
    </location>
</feature>
<evidence type="ECO:0000256" key="2">
    <source>
        <dbReference type="SAM" id="Phobius"/>
    </source>
</evidence>
<evidence type="ECO:0000259" key="3">
    <source>
        <dbReference type="PROSITE" id="PS51677"/>
    </source>
</evidence>
<dbReference type="OrthoDB" id="258610at2"/>
<dbReference type="AlphaFoldDB" id="A0A4V3V7T5"/>
<sequence length="327" mass="36796">MASTKNTGKGSIVKIIALFGLIVLLLFYSFFLLKSKFFLEADASEPAIETKVPVEAPEKMEPIDDDLKVDDKPKSNGDEEKSTEEEPAPTTEPTVEPAPVTVNPTTPEVDDEQEVEEEQEAPKETPAPPSRAVYLTFDDGPHKVSKDILALLDQYDAKATFFMLDNNIKHYPDAVKEMVNKGHSVGLHGVTHDKNKFYQSSGSVVGEMDQTQQTILELTGIETDLIRTPFGSSPHMTDGYKAAVEAAGYKMWDWNIDSRDWKFRDSRYVDSVIEQLNKLNRANQPIVILLHERPETLAHLPKLLDYLKVQGYEFKALDETMHPIQLF</sequence>
<dbReference type="GO" id="GO:0005975">
    <property type="term" value="P:carbohydrate metabolic process"/>
    <property type="evidence" value="ECO:0007669"/>
    <property type="project" value="InterPro"/>
</dbReference>
<comment type="caution">
    <text evidence="4">The sequence shown here is derived from an EMBL/GenBank/DDBJ whole genome shotgun (WGS) entry which is preliminary data.</text>
</comment>
<dbReference type="STRING" id="1033734.GCA_000285535_04659"/>
<evidence type="ECO:0000313" key="4">
    <source>
        <dbReference type="EMBL" id="THE12703.1"/>
    </source>
</evidence>
<dbReference type="SUPFAM" id="SSF88713">
    <property type="entry name" value="Glycoside hydrolase/deacetylase"/>
    <property type="match status" value="1"/>
</dbReference>
<keyword evidence="2" id="KW-0472">Membrane</keyword>
<dbReference type="Proteomes" id="UP000306477">
    <property type="component" value="Unassembled WGS sequence"/>
</dbReference>
<keyword evidence="2" id="KW-0812">Transmembrane</keyword>
<dbReference type="Pfam" id="PF01522">
    <property type="entry name" value="Polysacc_deac_1"/>
    <property type="match status" value="1"/>
</dbReference>